<reference evidence="1" key="1">
    <citation type="submission" date="2023-05" db="EMBL/GenBank/DDBJ databases">
        <authorList>
            <person name="Stuckert A."/>
        </authorList>
    </citation>
    <scope>NUCLEOTIDE SEQUENCE</scope>
</reference>
<name>A0ABN9HLT5_9NEOB</name>
<dbReference type="EMBL" id="CATNWA010021446">
    <property type="protein sequence ID" value="CAI9622739.1"/>
    <property type="molecule type" value="Genomic_DNA"/>
</dbReference>
<dbReference type="Proteomes" id="UP001162483">
    <property type="component" value="Unassembled WGS sequence"/>
</dbReference>
<proteinExistence type="predicted"/>
<gene>
    <name evidence="1" type="ORF">SPARVUS_LOCUS16330119</name>
</gene>
<keyword evidence="2" id="KW-1185">Reference proteome</keyword>
<feature type="non-terminal residue" evidence="1">
    <location>
        <position position="1"/>
    </location>
</feature>
<evidence type="ECO:0000313" key="2">
    <source>
        <dbReference type="Proteomes" id="UP001162483"/>
    </source>
</evidence>
<protein>
    <recommendedName>
        <fullName evidence="3">Ubinuclein 1</fullName>
    </recommendedName>
</protein>
<comment type="caution">
    <text evidence="1">The sequence shown here is derived from an EMBL/GenBank/DDBJ whole genome shotgun (WGS) entry which is preliminary data.</text>
</comment>
<organism evidence="1 2">
    <name type="scientific">Staurois parvus</name>
    <dbReference type="NCBI Taxonomy" id="386267"/>
    <lineage>
        <taxon>Eukaryota</taxon>
        <taxon>Metazoa</taxon>
        <taxon>Chordata</taxon>
        <taxon>Craniata</taxon>
        <taxon>Vertebrata</taxon>
        <taxon>Euteleostomi</taxon>
        <taxon>Amphibia</taxon>
        <taxon>Batrachia</taxon>
        <taxon>Anura</taxon>
        <taxon>Neobatrachia</taxon>
        <taxon>Ranoidea</taxon>
        <taxon>Ranidae</taxon>
        <taxon>Staurois</taxon>
    </lineage>
</organism>
<evidence type="ECO:0000313" key="1">
    <source>
        <dbReference type="EMBL" id="CAI9622739.1"/>
    </source>
</evidence>
<evidence type="ECO:0008006" key="3">
    <source>
        <dbReference type="Google" id="ProtNLM"/>
    </source>
</evidence>
<accession>A0ABN9HLT5</accession>
<sequence>TKQGHWSPSASSVIQSVFAGLLLHHQPYKAGSLSHRKHTHSQHMKQHTVNTPSPQMLTPSCSVPLIQCQYFLLAPITVLVSLGMKVTPSQFPPQCQNARRSPAISC</sequence>